<evidence type="ECO:0000256" key="1">
    <source>
        <dbReference type="ARBA" id="ARBA00000832"/>
    </source>
</evidence>
<dbReference type="FunFam" id="3.40.50.1360:FF:000005">
    <property type="entry name" value="6-phosphogluconolactonase"/>
    <property type="match status" value="1"/>
</dbReference>
<keyword evidence="10" id="KW-1185">Reference proteome</keyword>
<dbReference type="PANTHER" id="PTHR11054:SF24">
    <property type="entry name" value="6-PHOSPHOGLUCONOLACTONASE 3-RELATED"/>
    <property type="match status" value="1"/>
</dbReference>
<evidence type="ECO:0000256" key="4">
    <source>
        <dbReference type="ARBA" id="ARBA00010662"/>
    </source>
</evidence>
<dbReference type="GO" id="GO:0006098">
    <property type="term" value="P:pentose-phosphate shunt"/>
    <property type="evidence" value="ECO:0007669"/>
    <property type="project" value="InterPro"/>
</dbReference>
<keyword evidence="5" id="KW-0963">Cytoplasm</keyword>
<evidence type="ECO:0000256" key="2">
    <source>
        <dbReference type="ARBA" id="ARBA00004496"/>
    </source>
</evidence>
<dbReference type="InterPro" id="IPR039104">
    <property type="entry name" value="6PGL"/>
</dbReference>
<protein>
    <recommendedName>
        <fullName evidence="7">6-phosphogluconolactonase-like protein</fullName>
    </recommendedName>
</protein>
<dbReference type="GO" id="GO:0017057">
    <property type="term" value="F:6-phosphogluconolactonase activity"/>
    <property type="evidence" value="ECO:0007669"/>
    <property type="project" value="UniProtKB-EC"/>
</dbReference>
<dbReference type="AlphaFoldDB" id="A0A8J5QLF2"/>
<gene>
    <name evidence="9" type="ORF">J8A68_003826</name>
</gene>
<sequence>MPAKVYAYPESIDVANAVGKYIIEHQNQAIAANGSFKIALSGGSLGKVLKKALIDNKEVASSVKWEQWDVYFSDERLVPLNHADSNFGLFNELVLNHLPSEVGKPRLNVIDESLLTGKDGQLDENVDISKDIQIAKDYASKLPTDGKFDVILLGCGPDGHTCSLFAGHKLLQERSELIAYINDSPKLPPRRITFTFPVLENATSIAFVAEGAGKAITLKEIFNDKKSQLPSKLVNEIDTGVQVNWFVDNAAVEGVDYLTAKY</sequence>
<evidence type="ECO:0000259" key="8">
    <source>
        <dbReference type="Pfam" id="PF01182"/>
    </source>
</evidence>
<dbReference type="PANTHER" id="PTHR11054">
    <property type="entry name" value="6-PHOSPHOGLUCONOLACTONASE"/>
    <property type="match status" value="1"/>
</dbReference>
<evidence type="ECO:0000256" key="5">
    <source>
        <dbReference type="ARBA" id="ARBA00022490"/>
    </source>
</evidence>
<dbReference type="GO" id="GO:0005737">
    <property type="term" value="C:cytoplasm"/>
    <property type="evidence" value="ECO:0007669"/>
    <property type="project" value="UniProtKB-SubCell"/>
</dbReference>
<dbReference type="GO" id="GO:0005975">
    <property type="term" value="P:carbohydrate metabolic process"/>
    <property type="evidence" value="ECO:0007669"/>
    <property type="project" value="InterPro"/>
</dbReference>
<dbReference type="NCBIfam" id="TIGR01198">
    <property type="entry name" value="pgl"/>
    <property type="match status" value="1"/>
</dbReference>
<dbReference type="EMBL" id="JAGSYN010000166">
    <property type="protein sequence ID" value="KAG7662618.1"/>
    <property type="molecule type" value="Genomic_DNA"/>
</dbReference>
<evidence type="ECO:0000256" key="3">
    <source>
        <dbReference type="ARBA" id="ARBA00004961"/>
    </source>
</evidence>
<comment type="pathway">
    <text evidence="3">Carbohydrate degradation; pentose phosphate pathway; D-ribulose 5-phosphate from D-glucose 6-phosphate (oxidative stage): step 2/3.</text>
</comment>
<dbReference type="GeneID" id="73470626"/>
<dbReference type="Pfam" id="PF01182">
    <property type="entry name" value="Glucosamine_iso"/>
    <property type="match status" value="1"/>
</dbReference>
<keyword evidence="6" id="KW-0378">Hydrolase</keyword>
<evidence type="ECO:0000256" key="6">
    <source>
        <dbReference type="ARBA" id="ARBA00022801"/>
    </source>
</evidence>
<dbReference type="InterPro" id="IPR005900">
    <property type="entry name" value="6-phosphogluconolactonase_DevB"/>
</dbReference>
<name>A0A8J5QLF2_9ASCO</name>
<comment type="caution">
    <text evidence="9">The sequence shown here is derived from an EMBL/GenBank/DDBJ whole genome shotgun (WGS) entry which is preliminary data.</text>
</comment>
<comment type="similarity">
    <text evidence="4 7">Belongs to the glucosamine/galactosamine-6-phosphate isomerase family. 6-phosphogluconolactonase subfamily.</text>
</comment>
<comment type="subcellular location">
    <subcellularLocation>
        <location evidence="2">Cytoplasm</location>
    </subcellularLocation>
</comment>
<accession>A0A8J5QLF2</accession>
<dbReference type="CDD" id="cd01400">
    <property type="entry name" value="6PGL"/>
    <property type="match status" value="1"/>
</dbReference>
<dbReference type="Proteomes" id="UP000694255">
    <property type="component" value="Unassembled WGS sequence"/>
</dbReference>
<dbReference type="InterPro" id="IPR006148">
    <property type="entry name" value="Glc/Gal-6P_isomerase"/>
</dbReference>
<dbReference type="RefSeq" id="XP_049262851.1">
    <property type="nucleotide sequence ID" value="XM_049407722.1"/>
</dbReference>
<proteinExistence type="inferred from homology"/>
<evidence type="ECO:0000313" key="9">
    <source>
        <dbReference type="EMBL" id="KAG7662618.1"/>
    </source>
</evidence>
<feature type="domain" description="Glucosamine/galactosamine-6-phosphate isomerase" evidence="8">
    <location>
        <begin position="13"/>
        <end position="236"/>
    </location>
</feature>
<organism evidence="9 10">
    <name type="scientific">[Candida] subhashii</name>
    <dbReference type="NCBI Taxonomy" id="561895"/>
    <lineage>
        <taxon>Eukaryota</taxon>
        <taxon>Fungi</taxon>
        <taxon>Dikarya</taxon>
        <taxon>Ascomycota</taxon>
        <taxon>Saccharomycotina</taxon>
        <taxon>Pichiomycetes</taxon>
        <taxon>Debaryomycetaceae</taxon>
        <taxon>Spathaspora</taxon>
    </lineage>
</organism>
<comment type="catalytic activity">
    <reaction evidence="1">
        <text>6-phospho-D-glucono-1,5-lactone + H2O = 6-phospho-D-gluconate + H(+)</text>
        <dbReference type="Rhea" id="RHEA:12556"/>
        <dbReference type="ChEBI" id="CHEBI:15377"/>
        <dbReference type="ChEBI" id="CHEBI:15378"/>
        <dbReference type="ChEBI" id="CHEBI:57955"/>
        <dbReference type="ChEBI" id="CHEBI:58759"/>
        <dbReference type="EC" id="3.1.1.31"/>
    </reaction>
</comment>
<evidence type="ECO:0000256" key="7">
    <source>
        <dbReference type="RuleBase" id="RU365095"/>
    </source>
</evidence>
<dbReference type="OrthoDB" id="432544at2759"/>
<reference evidence="9 10" key="1">
    <citation type="journal article" date="2021" name="DNA Res.">
        <title>Genome analysis of Candida subhashii reveals its hybrid nature and dual mitochondrial genome conformations.</title>
        <authorList>
            <person name="Mixao V."/>
            <person name="Hegedusova E."/>
            <person name="Saus E."/>
            <person name="Pryszcz L.P."/>
            <person name="Cillingova A."/>
            <person name="Nosek J."/>
            <person name="Gabaldon T."/>
        </authorList>
    </citation>
    <scope>NUCLEOTIDE SEQUENCE [LARGE SCALE GENOMIC DNA]</scope>
    <source>
        <strain evidence="9 10">CBS 10753</strain>
    </source>
</reference>
<evidence type="ECO:0000313" key="10">
    <source>
        <dbReference type="Proteomes" id="UP000694255"/>
    </source>
</evidence>